<dbReference type="OrthoDB" id="9769064at2"/>
<evidence type="ECO:0000256" key="12">
    <source>
        <dbReference type="NCBIfam" id="TIGR00209"/>
    </source>
</evidence>
<evidence type="ECO:0000313" key="21">
    <source>
        <dbReference type="Proteomes" id="UP000253606"/>
    </source>
</evidence>
<dbReference type="SUPFAM" id="SSF54197">
    <property type="entry name" value="HIT-like"/>
    <property type="match status" value="2"/>
</dbReference>
<feature type="active site" description="Tele-UMP-histidine intermediate" evidence="13">
    <location>
        <position position="168"/>
    </location>
</feature>
<comment type="similarity">
    <text evidence="3 17">Belongs to the galactose-1-phosphate uridylyltransferase type 1 family.</text>
</comment>
<dbReference type="NCBIfam" id="TIGR00209">
    <property type="entry name" value="galT_1"/>
    <property type="match status" value="1"/>
</dbReference>
<dbReference type="EC" id="2.7.7.12" evidence="4 12"/>
<evidence type="ECO:0000256" key="2">
    <source>
        <dbReference type="ARBA" id="ARBA00004947"/>
    </source>
</evidence>
<feature type="binding site" description="in other chain" evidence="14">
    <location>
        <position position="155"/>
    </location>
    <ligand>
        <name>UDP-alpha-D-glucose</name>
        <dbReference type="ChEBI" id="CHEBI:58885"/>
        <note>ligand shared between dimeric partners</note>
    </ligand>
</feature>
<evidence type="ECO:0000313" key="20">
    <source>
        <dbReference type="EMBL" id="AXC14985.1"/>
    </source>
</evidence>
<evidence type="ECO:0000256" key="13">
    <source>
        <dbReference type="PIRSR" id="PIRSR000808-1"/>
    </source>
</evidence>
<evidence type="ECO:0000256" key="7">
    <source>
        <dbReference type="ARBA" id="ARBA00022695"/>
    </source>
</evidence>
<evidence type="ECO:0000256" key="15">
    <source>
        <dbReference type="PIRSR" id="PIRSR000808-3"/>
    </source>
</evidence>
<dbReference type="FunFam" id="3.30.428.10:FF:000001">
    <property type="entry name" value="Galactose-1-phosphate uridylyltransferase"/>
    <property type="match status" value="1"/>
</dbReference>
<dbReference type="RefSeq" id="WP_114209642.1">
    <property type="nucleotide sequence ID" value="NZ_CP030840.1"/>
</dbReference>
<dbReference type="InterPro" id="IPR005850">
    <property type="entry name" value="GalP_Utransf_C"/>
</dbReference>
<evidence type="ECO:0000256" key="3">
    <source>
        <dbReference type="ARBA" id="ARBA00010951"/>
    </source>
</evidence>
<evidence type="ECO:0000256" key="16">
    <source>
        <dbReference type="PIRSR" id="PIRSR000808-4"/>
    </source>
</evidence>
<dbReference type="Proteomes" id="UP000253606">
    <property type="component" value="Chromosome"/>
</dbReference>
<dbReference type="UniPathway" id="UPA00214"/>
<dbReference type="GO" id="GO:0005737">
    <property type="term" value="C:cytoplasm"/>
    <property type="evidence" value="ECO:0007669"/>
    <property type="project" value="TreeGrafter"/>
</dbReference>
<dbReference type="NCBIfam" id="NF008724">
    <property type="entry name" value="PRK11720.1"/>
    <property type="match status" value="1"/>
</dbReference>
<gene>
    <name evidence="20" type="ORF">ACPOL_5739</name>
</gene>
<keyword evidence="21" id="KW-1185">Reference proteome</keyword>
<feature type="binding site" evidence="16">
    <location>
        <position position="287"/>
    </location>
    <ligand>
        <name>Fe cation</name>
        <dbReference type="ChEBI" id="CHEBI:24875"/>
    </ligand>
</feature>
<feature type="binding site" evidence="16">
    <location>
        <position position="304"/>
    </location>
    <ligand>
        <name>Fe cation</name>
        <dbReference type="ChEBI" id="CHEBI:24875"/>
    </ligand>
</feature>
<evidence type="ECO:0000256" key="11">
    <source>
        <dbReference type="ARBA" id="ARBA00023277"/>
    </source>
</evidence>
<keyword evidence="9 15" id="KW-0862">Zinc</keyword>
<dbReference type="PANTHER" id="PTHR11943">
    <property type="entry name" value="GALACTOSE-1-PHOSPHATE URIDYLYLTRANSFERASE"/>
    <property type="match status" value="1"/>
</dbReference>
<feature type="binding site" evidence="14">
    <location>
        <begin position="322"/>
        <end position="323"/>
    </location>
    <ligand>
        <name>UDP-alpha-D-glucose</name>
        <dbReference type="ChEBI" id="CHEBI:58885"/>
        <note>ligand shared between dimeric partners</note>
    </ligand>
</feature>
<keyword evidence="8 15" id="KW-0479">Metal-binding</keyword>
<feature type="binding site" evidence="15">
    <location>
        <position position="166"/>
    </location>
    <ligand>
        <name>Zn(2+)</name>
        <dbReference type="ChEBI" id="CHEBI:29105"/>
    </ligand>
</feature>
<dbReference type="InterPro" id="IPR019779">
    <property type="entry name" value="GalP_UDPtransf1_His-AS"/>
</dbReference>
<dbReference type="Pfam" id="PF01087">
    <property type="entry name" value="GalP_UDP_transf"/>
    <property type="match status" value="1"/>
</dbReference>
<keyword evidence="11 17" id="KW-0119">Carbohydrate metabolism</keyword>
<evidence type="ECO:0000256" key="14">
    <source>
        <dbReference type="PIRSR" id="PIRSR000808-2"/>
    </source>
</evidence>
<dbReference type="GO" id="GO:0008270">
    <property type="term" value="F:zinc ion binding"/>
    <property type="evidence" value="ECO:0007669"/>
    <property type="project" value="InterPro"/>
</dbReference>
<feature type="binding site" evidence="15">
    <location>
        <position position="54"/>
    </location>
    <ligand>
        <name>Zn(2+)</name>
        <dbReference type="ChEBI" id="CHEBI:29105"/>
    </ligand>
</feature>
<feature type="binding site" evidence="14">
    <location>
        <begin position="27"/>
        <end position="30"/>
    </location>
    <ligand>
        <name>UDP-alpha-D-glucose</name>
        <dbReference type="ChEBI" id="CHEBI:58885"/>
        <note>ligand shared between dimeric partners</note>
    </ligand>
</feature>
<keyword evidence="10 17" id="KW-0299">Galactose metabolism</keyword>
<evidence type="ECO:0000256" key="5">
    <source>
        <dbReference type="ARBA" id="ARBA00016340"/>
    </source>
</evidence>
<dbReference type="PIRSF" id="PIRSF000808">
    <property type="entry name" value="GalT"/>
    <property type="match status" value="1"/>
</dbReference>
<feature type="binding site" description="in other chain" evidence="14">
    <location>
        <begin position="161"/>
        <end position="163"/>
    </location>
    <ligand>
        <name>UDP-alpha-D-glucose</name>
        <dbReference type="ChEBI" id="CHEBI:58885"/>
        <note>ligand shared between dimeric partners</note>
    </ligand>
</feature>
<feature type="binding site" evidence="14">
    <location>
        <begin position="317"/>
        <end position="318"/>
    </location>
    <ligand>
        <name>UDP-alpha-D-glucose</name>
        <dbReference type="ChEBI" id="CHEBI:58885"/>
        <note>ligand shared between dimeric partners</note>
    </ligand>
</feature>
<evidence type="ECO:0000256" key="1">
    <source>
        <dbReference type="ARBA" id="ARBA00001107"/>
    </source>
</evidence>
<keyword evidence="6 17" id="KW-0808">Transferase</keyword>
<comment type="cofactor">
    <cofactor evidence="15">
        <name>Zn(2+)</name>
        <dbReference type="ChEBI" id="CHEBI:29105"/>
    </cofactor>
    <text evidence="15">Binds 1 zinc ion per subunit.</text>
</comment>
<comment type="catalytic activity">
    <reaction evidence="1 17">
        <text>alpha-D-galactose 1-phosphate + UDP-alpha-D-glucose = alpha-D-glucose 1-phosphate + UDP-alpha-D-galactose</text>
        <dbReference type="Rhea" id="RHEA:13989"/>
        <dbReference type="ChEBI" id="CHEBI:58336"/>
        <dbReference type="ChEBI" id="CHEBI:58601"/>
        <dbReference type="ChEBI" id="CHEBI:58885"/>
        <dbReference type="ChEBI" id="CHEBI:66914"/>
        <dbReference type="EC" id="2.7.7.12"/>
    </reaction>
</comment>
<feature type="domain" description="Galactose-1-phosphate uridyl transferase C-terminal" evidence="19">
    <location>
        <begin position="188"/>
        <end position="351"/>
    </location>
</feature>
<evidence type="ECO:0000256" key="9">
    <source>
        <dbReference type="ARBA" id="ARBA00022833"/>
    </source>
</evidence>
<evidence type="ECO:0000256" key="6">
    <source>
        <dbReference type="ARBA" id="ARBA00022679"/>
    </source>
</evidence>
<dbReference type="AlphaFoldDB" id="A0A2Z5G8J8"/>
<evidence type="ECO:0000256" key="4">
    <source>
        <dbReference type="ARBA" id="ARBA00012384"/>
    </source>
</evidence>
<keyword evidence="7 17" id="KW-0548">Nucleotidyltransferase</keyword>
<dbReference type="InterPro" id="IPR001937">
    <property type="entry name" value="GalP_UDPtransf1"/>
</dbReference>
<dbReference type="Gene3D" id="3.30.428.10">
    <property type="entry name" value="HIT-like"/>
    <property type="match status" value="2"/>
</dbReference>
<keyword evidence="16" id="KW-0408">Iron</keyword>
<dbReference type="GO" id="GO:0008108">
    <property type="term" value="F:UDP-glucose:hexose-1-phosphate uridylyltransferase activity"/>
    <property type="evidence" value="ECO:0007669"/>
    <property type="project" value="UniProtKB-UniRule"/>
</dbReference>
<evidence type="ECO:0000256" key="10">
    <source>
        <dbReference type="ARBA" id="ARBA00023144"/>
    </source>
</evidence>
<evidence type="ECO:0000259" key="19">
    <source>
        <dbReference type="Pfam" id="PF02744"/>
    </source>
</evidence>
<feature type="binding site" evidence="15">
    <location>
        <position position="115"/>
    </location>
    <ligand>
        <name>Zn(2+)</name>
        <dbReference type="ChEBI" id="CHEBI:29105"/>
    </ligand>
</feature>
<feature type="binding site" description="in other chain" evidence="14">
    <location>
        <position position="329"/>
    </location>
    <ligand>
        <name>UDP-alpha-D-glucose</name>
        <dbReference type="ChEBI" id="CHEBI:58885"/>
        <note>ligand shared between dimeric partners</note>
    </ligand>
</feature>
<feature type="binding site" evidence="16">
    <location>
        <position position="184"/>
    </location>
    <ligand>
        <name>Fe cation</name>
        <dbReference type="ChEBI" id="CHEBI:24875"/>
    </ligand>
</feature>
<dbReference type="InterPro" id="IPR005849">
    <property type="entry name" value="GalP_Utransf_N"/>
</dbReference>
<feature type="domain" description="Galactose-1-phosphate uridyl transferase N-terminal" evidence="18">
    <location>
        <begin position="7"/>
        <end position="178"/>
    </location>
</feature>
<comment type="pathway">
    <text evidence="2 17">Carbohydrate metabolism; galactose metabolism.</text>
</comment>
<dbReference type="InterPro" id="IPR036265">
    <property type="entry name" value="HIT-like_sf"/>
</dbReference>
<dbReference type="CDD" id="cd00608">
    <property type="entry name" value="GalT"/>
    <property type="match status" value="1"/>
</dbReference>
<feature type="binding site" description="in other chain" evidence="14">
    <location>
        <begin position="76"/>
        <end position="77"/>
    </location>
    <ligand>
        <name>UDP-alpha-D-glucose</name>
        <dbReference type="ChEBI" id="CHEBI:58885"/>
        <note>ligand shared between dimeric partners</note>
    </ligand>
</feature>
<protein>
    <recommendedName>
        <fullName evidence="5 12">Galactose-1-phosphate uridylyltransferase</fullName>
        <ecNumber evidence="4 12">2.7.7.12</ecNumber>
    </recommendedName>
</protein>
<dbReference type="PANTHER" id="PTHR11943:SF1">
    <property type="entry name" value="GALACTOSE-1-PHOSPHATE URIDYLYLTRANSFERASE"/>
    <property type="match status" value="1"/>
</dbReference>
<evidence type="ECO:0000256" key="17">
    <source>
        <dbReference type="RuleBase" id="RU000506"/>
    </source>
</evidence>
<sequence>MSELSFQSPHRRYNPLRKQWVLVSPHRTQRPWQGEVNAASGFSDLHYDPTCYLCPGNERAGGAKTPVYEHVYVFDNDYAALLPDSPAPDTAGWPELLKAERERGLCRVLCFHPDHSLTLARMEVADIRRVVDAWVTQYGYLGRMHEINYVQIFENRGAMMGASNPHPHGQIWATEHIPDEPAAETAALAEYHQQHGSCLLCDYLKVEQEAGTRPNGRIVCENEGFLAVVPWWAVWPFETLVIAKSHLRSLHDFSEEQCSELADILKQLTTRYDNLFQTSFPYTMGFHQRPTDGHPHDEWHFHAHFYPPLLRSATVRKFMVGFEMLGMPQRDITPESAAERLRAVPAEHFTLKAATSTSSAADHS</sequence>
<evidence type="ECO:0000256" key="8">
    <source>
        <dbReference type="ARBA" id="ARBA00022723"/>
    </source>
</evidence>
<reference evidence="20 21" key="1">
    <citation type="journal article" date="2018" name="Front. Microbiol.">
        <title>Hydrolytic Capabilities as a Key to Environmental Success: Chitinolytic and Cellulolytic Acidobacteria From Acidic Sub-arctic Soils and Boreal Peatlands.</title>
        <authorList>
            <person name="Belova S.E."/>
            <person name="Ravin N.V."/>
            <person name="Pankratov T.A."/>
            <person name="Rakitin A.L."/>
            <person name="Ivanova A.A."/>
            <person name="Beletsky A.V."/>
            <person name="Mardanov A.V."/>
            <person name="Sinninghe Damste J.S."/>
            <person name="Dedysh S.N."/>
        </authorList>
    </citation>
    <scope>NUCLEOTIDE SEQUENCE [LARGE SCALE GENOMIC DNA]</scope>
    <source>
        <strain evidence="20 21">SBC82</strain>
    </source>
</reference>
<name>A0A2Z5G8J8_9BACT</name>
<evidence type="ECO:0000259" key="18">
    <source>
        <dbReference type="Pfam" id="PF01087"/>
    </source>
</evidence>
<dbReference type="GO" id="GO:0033499">
    <property type="term" value="P:galactose catabolic process via UDP-galactose, Leloir pathway"/>
    <property type="evidence" value="ECO:0007669"/>
    <property type="project" value="TreeGrafter"/>
</dbReference>
<feature type="binding site" evidence="16">
    <location>
        <position position="302"/>
    </location>
    <ligand>
        <name>Fe cation</name>
        <dbReference type="ChEBI" id="CHEBI:24875"/>
    </ligand>
</feature>
<dbReference type="PROSITE" id="PS00117">
    <property type="entry name" value="GAL_P_UDP_TRANSF_I"/>
    <property type="match status" value="1"/>
</dbReference>
<accession>A0A2Z5G8J8</accession>
<proteinExistence type="inferred from homology"/>
<dbReference type="EMBL" id="CP030840">
    <property type="protein sequence ID" value="AXC14985.1"/>
    <property type="molecule type" value="Genomic_DNA"/>
</dbReference>
<feature type="binding site" description="in other chain" evidence="14">
    <location>
        <position position="60"/>
    </location>
    <ligand>
        <name>UDP-alpha-D-glucose</name>
        <dbReference type="ChEBI" id="CHEBI:58885"/>
        <note>ligand shared between dimeric partners</note>
    </ligand>
</feature>
<dbReference type="Pfam" id="PF02744">
    <property type="entry name" value="GalP_UDP_tr_C"/>
    <property type="match status" value="1"/>
</dbReference>
<dbReference type="KEGG" id="abas:ACPOL_5739"/>
<organism evidence="20 21">
    <name type="scientific">Acidisarcina polymorpha</name>
    <dbReference type="NCBI Taxonomy" id="2211140"/>
    <lineage>
        <taxon>Bacteria</taxon>
        <taxon>Pseudomonadati</taxon>
        <taxon>Acidobacteriota</taxon>
        <taxon>Terriglobia</taxon>
        <taxon>Terriglobales</taxon>
        <taxon>Acidobacteriaceae</taxon>
        <taxon>Acidisarcina</taxon>
    </lineage>
</organism>
<feature type="binding site" evidence="15">
    <location>
        <position position="51"/>
    </location>
    <ligand>
        <name>Zn(2+)</name>
        <dbReference type="ChEBI" id="CHEBI:29105"/>
    </ligand>
</feature>
<feature type="binding site" description="in other chain" evidence="14">
    <location>
        <position position="170"/>
    </location>
    <ligand>
        <name>UDP-alpha-D-glucose</name>
        <dbReference type="ChEBI" id="CHEBI:58885"/>
        <note>ligand shared between dimeric partners</note>
    </ligand>
</feature>
<comment type="cofactor">
    <cofactor evidence="16">
        <name>Fe cation</name>
        <dbReference type="ChEBI" id="CHEBI:24875"/>
    </cofactor>
    <text evidence="16">Binds 1 Fe cation per subunit.</text>
</comment>